<evidence type="ECO:0000256" key="5">
    <source>
        <dbReference type="HAMAP-Rule" id="MF_00445"/>
    </source>
</evidence>
<reference evidence="8 9" key="1">
    <citation type="submission" date="2024-01" db="EMBL/GenBank/DDBJ databases">
        <authorList>
            <person name="Kunselman E."/>
        </authorList>
    </citation>
    <scope>NUCLEOTIDE SEQUENCE [LARGE SCALE GENOMIC DNA]</scope>
    <source>
        <strain evidence="8">2 abalone samples</strain>
    </source>
</reference>
<comment type="function">
    <text evidence="5">NDH-1 shuttles electrons from NADH, via FMN and iron-sulfur (Fe-S) centers, to quinones in the respiratory chain. The immediate electron acceptor for the enzyme in this species is believed to be ubiquinone. Couples the redox reaction to proton translocation (for every two electrons transferred, four hydrogen ions are translocated across the cytoplasmic membrane), and thus conserves the redox energy in a proton gradient.</text>
</comment>
<dbReference type="HAMAP" id="MF_00445">
    <property type="entry name" value="NDH1_NuoN_1"/>
    <property type="match status" value="1"/>
</dbReference>
<evidence type="ECO:0000256" key="6">
    <source>
        <dbReference type="RuleBase" id="RU000320"/>
    </source>
</evidence>
<feature type="transmembrane region" description="Helical" evidence="5">
    <location>
        <begin position="262"/>
        <end position="284"/>
    </location>
</feature>
<feature type="domain" description="NADH:quinone oxidoreductase/Mrp antiporter transmembrane" evidence="7">
    <location>
        <begin position="120"/>
        <end position="415"/>
    </location>
</feature>
<feature type="transmembrane region" description="Helical" evidence="5">
    <location>
        <begin position="70"/>
        <end position="89"/>
    </location>
</feature>
<feature type="transmembrane region" description="Helical" evidence="5">
    <location>
        <begin position="191"/>
        <end position="211"/>
    </location>
</feature>
<keyword evidence="4 5" id="KW-0472">Membrane</keyword>
<feature type="transmembrane region" description="Helical" evidence="5">
    <location>
        <begin position="12"/>
        <end position="28"/>
    </location>
</feature>
<dbReference type="EMBL" id="CAWVOK010000025">
    <property type="protein sequence ID" value="CAK8163202.1"/>
    <property type="molecule type" value="Genomic_DNA"/>
</dbReference>
<keyword evidence="5" id="KW-0813">Transport</keyword>
<sequence>MLGMVCDLWAEVAVLGIALLLLISSLIFKNKIQLAKLDFLSMISMLAIVGCMLALNHHNTVDRFYLTDRLSVSVRVLILLIGFCTYMLPTWTRYANKEHHSSYGFIVMMAIFGMNIVAIAKDLMVLYIGLEIMSVAFYALMAIDKNNRFAIDASIKYFISSAFFSGIYIYGVSIVYVNYGSTEMPISLLSSIANGSMLSFGLLMVVSGLLFKMGCVPFHMWTPDVYQGSPMFVTVLLSTASKVAIIAPLIHLIPLLQTAAVMFYSVFKLIAISSIILGSLAALYQSNLKRLVAFSSVAHMGYVVLLIAFLLNQNLGSVNNNYFSVIMLYIFSYIVFTLGFLSFISLSTKSNRDSSDYELSNLEISVQHPLTNVLAVILLMSGVAIPPLSGFFAKFYVLNLVVENSPMLAVFLVIFIVVSSSYYIRIVIIICFAKNLQVNVDNNLILARSSSWWLLLITSLMCLFFVCYGGFLMNLIQPLLR</sequence>
<evidence type="ECO:0000256" key="3">
    <source>
        <dbReference type="ARBA" id="ARBA00022989"/>
    </source>
</evidence>
<evidence type="ECO:0000256" key="2">
    <source>
        <dbReference type="ARBA" id="ARBA00022692"/>
    </source>
</evidence>
<feature type="transmembrane region" description="Helical" evidence="5">
    <location>
        <begin position="232"/>
        <end position="256"/>
    </location>
</feature>
<comment type="subcellular location">
    <subcellularLocation>
        <location evidence="5">Cell membrane</location>
        <topology evidence="5">Multi-pass membrane protein</topology>
    </subcellularLocation>
    <subcellularLocation>
        <location evidence="1">Endomembrane system</location>
        <topology evidence="1">Multi-pass membrane protein</topology>
    </subcellularLocation>
    <subcellularLocation>
        <location evidence="6">Membrane</location>
        <topology evidence="6">Multi-pass membrane protein</topology>
    </subcellularLocation>
</comment>
<gene>
    <name evidence="5 8" type="primary">nuoN</name>
    <name evidence="8" type="ORF">CAXC1_320007</name>
</gene>
<evidence type="ECO:0000313" key="8">
    <source>
        <dbReference type="EMBL" id="CAK8163202.1"/>
    </source>
</evidence>
<feature type="transmembrane region" description="Helical" evidence="5">
    <location>
        <begin position="40"/>
        <end position="58"/>
    </location>
</feature>
<feature type="transmembrane region" description="Helical" evidence="5">
    <location>
        <begin position="408"/>
        <end position="432"/>
    </location>
</feature>
<keyword evidence="5" id="KW-0874">Quinone</keyword>
<feature type="transmembrane region" description="Helical" evidence="5">
    <location>
        <begin position="101"/>
        <end position="119"/>
    </location>
</feature>
<dbReference type="PANTHER" id="PTHR22773">
    <property type="entry name" value="NADH DEHYDROGENASE"/>
    <property type="match status" value="1"/>
</dbReference>
<dbReference type="Proteomes" id="UP001314181">
    <property type="component" value="Unassembled WGS sequence"/>
</dbReference>
<keyword evidence="9" id="KW-1185">Reference proteome</keyword>
<dbReference type="EC" id="7.1.1.-" evidence="5"/>
<evidence type="ECO:0000259" key="7">
    <source>
        <dbReference type="Pfam" id="PF00361"/>
    </source>
</evidence>
<keyword evidence="5" id="KW-0520">NAD</keyword>
<keyword evidence="5" id="KW-1278">Translocase</keyword>
<proteinExistence type="inferred from homology"/>
<evidence type="ECO:0000256" key="4">
    <source>
        <dbReference type="ARBA" id="ARBA00023136"/>
    </source>
</evidence>
<evidence type="ECO:0000256" key="1">
    <source>
        <dbReference type="ARBA" id="ARBA00004127"/>
    </source>
</evidence>
<comment type="caution">
    <text evidence="8">The sequence shown here is derived from an EMBL/GenBank/DDBJ whole genome shotgun (WGS) entry which is preliminary data.</text>
</comment>
<keyword evidence="3 5" id="KW-1133">Transmembrane helix</keyword>
<feature type="transmembrane region" description="Helical" evidence="5">
    <location>
        <begin position="125"/>
        <end position="143"/>
    </location>
</feature>
<feature type="transmembrane region" description="Helical" evidence="5">
    <location>
        <begin position="155"/>
        <end position="179"/>
    </location>
</feature>
<comment type="similarity">
    <text evidence="5">Belongs to the complex I subunit 2 family.</text>
</comment>
<feature type="transmembrane region" description="Helical" evidence="5">
    <location>
        <begin position="452"/>
        <end position="476"/>
    </location>
</feature>
<dbReference type="InterPro" id="IPR001750">
    <property type="entry name" value="ND/Mrp_TM"/>
</dbReference>
<protein>
    <recommendedName>
        <fullName evidence="5">NADH-quinone oxidoreductase subunit N</fullName>
        <ecNumber evidence="5">7.1.1.-</ecNumber>
    </recommendedName>
    <alternativeName>
        <fullName evidence="5">NADH dehydrogenase I subunit N</fullName>
    </alternativeName>
    <alternativeName>
        <fullName evidence="5">NDH-1 subunit N</fullName>
    </alternativeName>
</protein>
<organism evidence="8 9">
    <name type="scientific">Candidatus Xenohaliotis californiensis</name>
    <dbReference type="NCBI Taxonomy" id="84677"/>
    <lineage>
        <taxon>Bacteria</taxon>
        <taxon>Pseudomonadati</taxon>
        <taxon>Pseudomonadota</taxon>
        <taxon>Alphaproteobacteria</taxon>
        <taxon>Rickettsiales</taxon>
        <taxon>Anaplasmataceae</taxon>
        <taxon>Candidatus Xenohaliotis</taxon>
    </lineage>
</organism>
<evidence type="ECO:0000313" key="9">
    <source>
        <dbReference type="Proteomes" id="UP001314181"/>
    </source>
</evidence>
<comment type="catalytic activity">
    <reaction evidence="5">
        <text>a quinone + NADH + 5 H(+)(in) = a quinol + NAD(+) + 4 H(+)(out)</text>
        <dbReference type="Rhea" id="RHEA:57888"/>
        <dbReference type="ChEBI" id="CHEBI:15378"/>
        <dbReference type="ChEBI" id="CHEBI:24646"/>
        <dbReference type="ChEBI" id="CHEBI:57540"/>
        <dbReference type="ChEBI" id="CHEBI:57945"/>
        <dbReference type="ChEBI" id="CHEBI:132124"/>
    </reaction>
</comment>
<dbReference type="InterPro" id="IPR010096">
    <property type="entry name" value="NADH-Q_OxRdtase_suN/2"/>
</dbReference>
<keyword evidence="2 5" id="KW-0812">Transmembrane</keyword>
<feature type="transmembrane region" description="Helical" evidence="5">
    <location>
        <begin position="323"/>
        <end position="348"/>
    </location>
</feature>
<feature type="transmembrane region" description="Helical" evidence="5">
    <location>
        <begin position="369"/>
        <end position="388"/>
    </location>
</feature>
<comment type="subunit">
    <text evidence="5">NDH-1 is composed of 14 different subunits. Subunits NuoA, H, J, K, L, M, N constitute the membrane sector of the complex.</text>
</comment>
<feature type="transmembrane region" description="Helical" evidence="5">
    <location>
        <begin position="291"/>
        <end position="311"/>
    </location>
</feature>
<name>A0ABM9N981_9RICK</name>
<accession>A0ABM9N981</accession>
<keyword evidence="5" id="KW-1003">Cell membrane</keyword>
<dbReference type="Pfam" id="PF00361">
    <property type="entry name" value="Proton_antipo_M"/>
    <property type="match status" value="1"/>
</dbReference>
<keyword evidence="5" id="KW-0830">Ubiquinone</keyword>